<gene>
    <name evidence="2" type="ORF">AM493_05080</name>
</gene>
<dbReference type="OrthoDB" id="868869at2"/>
<keyword evidence="1" id="KW-0732">Signal</keyword>
<dbReference type="Gene3D" id="2.40.128.510">
    <property type="entry name" value="Protein of unknown function DUF4738"/>
    <property type="match status" value="1"/>
</dbReference>
<reference evidence="2 3" key="1">
    <citation type="submission" date="2015-08" db="EMBL/GenBank/DDBJ databases">
        <title>Whole genome sequence of Flavobacterium akiainvivens IK-1T, from decaying Wikstroemia oahuensis, an endemic Hawaiian shrub.</title>
        <authorList>
            <person name="Wan X."/>
            <person name="Hou S."/>
            <person name="Saito J."/>
            <person name="Donachie S."/>
        </authorList>
    </citation>
    <scope>NUCLEOTIDE SEQUENCE [LARGE SCALE GENOMIC DNA]</scope>
    <source>
        <strain evidence="2 3">IK-1</strain>
    </source>
</reference>
<name>A0A0N0RQL2_9FLAO</name>
<protein>
    <submittedName>
        <fullName evidence="2">Uncharacterized protein</fullName>
    </submittedName>
</protein>
<dbReference type="Proteomes" id="UP000037755">
    <property type="component" value="Unassembled WGS sequence"/>
</dbReference>
<dbReference type="EMBL" id="LIYD01000005">
    <property type="protein sequence ID" value="KOS05472.1"/>
    <property type="molecule type" value="Genomic_DNA"/>
</dbReference>
<feature type="chain" id="PRO_5005857703" evidence="1">
    <location>
        <begin position="20"/>
        <end position="364"/>
    </location>
</feature>
<dbReference type="STRING" id="1202724.AM493_05080"/>
<sequence>MIRIVTYSLFILACLTACKKEAVSAVVGSDTTTKADTVYDNNVATYLEPFSVRKDTLITINGSAYKIECRAVMDTLKKLSETVIWHDTVNNKVRKSDYTGYDITYTINLSKDNKTLFSKNFTKKDFDGQIGKDALLQGVTDLPYFHGYHPGFKALMFTLDFMIPESDIGDQCFIMIGMDGKVIEKSFNNNYGGGGTDGTIEVPTSNAFVLTCAKILNTDGKAVDLFDGGKSLAHVKLINDTTILVVYDPEEGDAKDNARLIDSQGKVLKAFTYTGYYDLLGYVVPSYTEKTTRTYIMLDDRLDNITVIPRGNPLGIFTVPFTTLREAKTNPDNEVTFDINTETSEQTFAMDTVTKAIRLVKQQK</sequence>
<dbReference type="PATRIC" id="fig|1202724.3.peg.1051"/>
<dbReference type="Pfam" id="PF15889">
    <property type="entry name" value="DUF4738"/>
    <property type="match status" value="1"/>
</dbReference>
<organism evidence="2 3">
    <name type="scientific">Flavobacterium akiainvivens</name>
    <dbReference type="NCBI Taxonomy" id="1202724"/>
    <lineage>
        <taxon>Bacteria</taxon>
        <taxon>Pseudomonadati</taxon>
        <taxon>Bacteroidota</taxon>
        <taxon>Flavobacteriia</taxon>
        <taxon>Flavobacteriales</taxon>
        <taxon>Flavobacteriaceae</taxon>
        <taxon>Flavobacterium</taxon>
    </lineage>
</organism>
<accession>A0A0N0RQL2</accession>
<evidence type="ECO:0000313" key="3">
    <source>
        <dbReference type="Proteomes" id="UP000037755"/>
    </source>
</evidence>
<keyword evidence="3" id="KW-1185">Reference proteome</keyword>
<dbReference type="RefSeq" id="WP_054406667.1">
    <property type="nucleotide sequence ID" value="NZ_FOYA01000003.1"/>
</dbReference>
<proteinExistence type="predicted"/>
<dbReference type="InterPro" id="IPR031762">
    <property type="entry name" value="DUF4738"/>
</dbReference>
<dbReference type="AlphaFoldDB" id="A0A0N0RQL2"/>
<evidence type="ECO:0000256" key="1">
    <source>
        <dbReference type="SAM" id="SignalP"/>
    </source>
</evidence>
<evidence type="ECO:0000313" key="2">
    <source>
        <dbReference type="EMBL" id="KOS05472.1"/>
    </source>
</evidence>
<comment type="caution">
    <text evidence="2">The sequence shown here is derived from an EMBL/GenBank/DDBJ whole genome shotgun (WGS) entry which is preliminary data.</text>
</comment>
<feature type="signal peptide" evidence="1">
    <location>
        <begin position="1"/>
        <end position="19"/>
    </location>
</feature>